<dbReference type="AlphaFoldDB" id="A0A7G3G885"/>
<keyword evidence="2" id="KW-1185">Reference proteome</keyword>
<accession>A0A7G3G885</accession>
<gene>
    <name evidence="1" type="ORF">C1H71_07035</name>
</gene>
<dbReference type="EMBL" id="CP025781">
    <property type="protein sequence ID" value="QBC43318.1"/>
    <property type="molecule type" value="Genomic_DNA"/>
</dbReference>
<dbReference type="Proteomes" id="UP000515917">
    <property type="component" value="Chromosome"/>
</dbReference>
<evidence type="ECO:0000313" key="2">
    <source>
        <dbReference type="Proteomes" id="UP000515917"/>
    </source>
</evidence>
<name>A0A7G3G885_9NEIS</name>
<proteinExistence type="predicted"/>
<evidence type="ECO:0000313" key="1">
    <source>
        <dbReference type="EMBL" id="QBC43318.1"/>
    </source>
</evidence>
<dbReference type="KEGG" id="ifl:C1H71_07035"/>
<sequence length="216" mass="24277">MMEKELGDSIFETIKGHGGKDLLFDAAEFVLDSNLSEGIIKDIPFAGTVQKLFSCAISLQGYFFAKKIQKFLTKLSEVNQEQREKFVSEINENLELKEKTSDAVLLILDKLDDLEKCELFANAFSGYIQAQFDFTTFRRLSNAIEKCLVSDLQYLKNLAVSCYMENYIGDVLVGAGLVYICSAALIKPEGTKNMYQLTEFGVLFLDVVINNVPRSN</sequence>
<protein>
    <submittedName>
        <fullName evidence="1">Uncharacterized protein</fullName>
    </submittedName>
</protein>
<organism evidence="1 2">
    <name type="scientific">Iodobacter fluviatilis</name>
    <dbReference type="NCBI Taxonomy" id="537"/>
    <lineage>
        <taxon>Bacteria</taxon>
        <taxon>Pseudomonadati</taxon>
        <taxon>Pseudomonadota</taxon>
        <taxon>Betaproteobacteria</taxon>
        <taxon>Neisseriales</taxon>
        <taxon>Chitinibacteraceae</taxon>
        <taxon>Iodobacter</taxon>
    </lineage>
</organism>
<reference evidence="1 2" key="1">
    <citation type="submission" date="2018-01" db="EMBL/GenBank/DDBJ databases">
        <title>Genome sequence of Iodobacter sp. strain PCH194 isolated from Indian Trans-Himalaya.</title>
        <authorList>
            <person name="Kumar V."/>
            <person name="Thakur V."/>
            <person name="Kumar S."/>
            <person name="Singh D."/>
        </authorList>
    </citation>
    <scope>NUCLEOTIDE SEQUENCE [LARGE SCALE GENOMIC DNA]</scope>
    <source>
        <strain evidence="1 2">PCH194</strain>
    </source>
</reference>
<dbReference type="RefSeq" id="WP_130105897.1">
    <property type="nucleotide sequence ID" value="NZ_CP025781.1"/>
</dbReference>